<dbReference type="OrthoDB" id="432953at2759"/>
<reference evidence="2 3" key="1">
    <citation type="journal article" date="2018" name="BMC Genomics">
        <title>Genomic evidence for intraspecific hybridization in a clonal and extremely halotolerant yeast.</title>
        <authorList>
            <person name="Gostincar C."/>
            <person name="Stajich J.E."/>
            <person name="Zupancic J."/>
            <person name="Zalar P."/>
            <person name="Gunde-Cimerman N."/>
        </authorList>
    </citation>
    <scope>NUCLEOTIDE SEQUENCE [LARGE SCALE GENOMIC DNA]</scope>
    <source>
        <strain evidence="2 3">EXF-6669</strain>
    </source>
</reference>
<name>A0A3M6Y9I7_HORWE</name>
<dbReference type="PANTHER" id="PTHR21575:SF12">
    <property type="entry name" value="PROTEIN HID1"/>
    <property type="match status" value="1"/>
</dbReference>
<proteinExistence type="predicted"/>
<feature type="compositionally biased region" description="Low complexity" evidence="1">
    <location>
        <begin position="727"/>
        <end position="738"/>
    </location>
</feature>
<feature type="compositionally biased region" description="Acidic residues" evidence="1">
    <location>
        <begin position="667"/>
        <end position="682"/>
    </location>
</feature>
<accession>A0A3M6Y9I7</accession>
<dbReference type="InterPro" id="IPR026705">
    <property type="entry name" value="Hid-1/Ecm30"/>
</dbReference>
<feature type="region of interest" description="Disordered" evidence="1">
    <location>
        <begin position="166"/>
        <end position="188"/>
    </location>
</feature>
<sequence>MGASESKLTFKEDVFRLAREDNIDPADRWWCQFYQLPETAEDVFALWSPNDVRNLTINHAADRPPLGTQIAPKKNLETLMYTCIGRLHALQTRRCYSDPHQPITPEVLNCIRILTRLLPYIYEADHLQDWEDTFFWKPRKHTQVWDRKRERMGPYFDGLTNKRYSVSSEKEDSVPDADAGGDGGPEDPAVKVIGPPLGEQLIDILMGYMFLPGFTLPKRVNAEGLPELKIHYNIWNSGIGCRQSAGMTKENERNAVEVMRLLVSLCSKQLYMSAHVVADRDARPLSYLTTYPEKQVVLSVLCSLMNTVLKYNPATWRVPIDFSIDGDPKAKLVNLSLQFLLLLILYPDTAEDSNQFRRSLSRLHRVEDFQFIQQGLTTVLTQPVSGLPSYLPGRQVPWAPETLVFFWELLQVNKRFRAFIIETDRAHDFVVLVLYYAMSAKDEPTKQGIVRMCVLILQTMSVEPHFGDRLNKAFVGQETLPSVLRIQNFHGSYADFLITSVHSLMTTTGGRLESIYPALLAIIGNVAPYCKNLQRATSSKLLDLFVQMSSPKFLLEKETNHTMLQLLLQAMNAILEHQFEANPRFVEVIVRSQKRFEALRDFTVEGALAELDRQTQERKDRGVADVQPTGVRSPARHGSIDGIRSPTSARSSTQLEHVPEHGRFAIGDDDDDDNDDDHEDDDEMRRSSTSLSAVRSSSASLVEDAMPMQSRSMSEKARGKQPVGQGSFSRSTSRNTSTASLPALNTLQANSAAPNLPLMQFRPTPEWLETWLPYLNLHPILTVLEDVSASDTTAVPTPTAEFTSRLTNEEASPPSAQAFQWTSLSLGWYTSLLWGLIYASDANSNKGINGIWTGTNIKLFSIVASSAHGAVSLSSPKGAVDAVGDSIARRISSLSFKGPAASSAASSQPASSPVGAREG</sequence>
<gene>
    <name evidence="2" type="ORF">D0867_12102</name>
</gene>
<feature type="compositionally biased region" description="Polar residues" evidence="1">
    <location>
        <begin position="645"/>
        <end position="655"/>
    </location>
</feature>
<protein>
    <submittedName>
        <fullName evidence="2">Uncharacterized protein</fullName>
    </submittedName>
</protein>
<dbReference type="GO" id="GO:0000138">
    <property type="term" value="C:Golgi trans cisterna"/>
    <property type="evidence" value="ECO:0007669"/>
    <property type="project" value="TreeGrafter"/>
</dbReference>
<feature type="region of interest" description="Disordered" evidence="1">
    <location>
        <begin position="896"/>
        <end position="919"/>
    </location>
</feature>
<feature type="region of interest" description="Disordered" evidence="1">
    <location>
        <begin position="613"/>
        <end position="738"/>
    </location>
</feature>
<dbReference type="EMBL" id="QWIL01001811">
    <property type="protein sequence ID" value="RMX99430.1"/>
    <property type="molecule type" value="Genomic_DNA"/>
</dbReference>
<evidence type="ECO:0000256" key="1">
    <source>
        <dbReference type="SAM" id="MobiDB-lite"/>
    </source>
</evidence>
<dbReference type="PANTHER" id="PTHR21575">
    <property type="entry name" value="PROTEIN HID1"/>
    <property type="match status" value="1"/>
</dbReference>
<feature type="compositionally biased region" description="Low complexity" evidence="1">
    <location>
        <begin position="899"/>
        <end position="913"/>
    </location>
</feature>
<evidence type="ECO:0000313" key="3">
    <source>
        <dbReference type="Proteomes" id="UP000271337"/>
    </source>
</evidence>
<evidence type="ECO:0000313" key="2">
    <source>
        <dbReference type="EMBL" id="RMX99430.1"/>
    </source>
</evidence>
<organism evidence="2 3">
    <name type="scientific">Hortaea werneckii</name>
    <name type="common">Black yeast</name>
    <name type="synonym">Cladosporium werneckii</name>
    <dbReference type="NCBI Taxonomy" id="91943"/>
    <lineage>
        <taxon>Eukaryota</taxon>
        <taxon>Fungi</taxon>
        <taxon>Dikarya</taxon>
        <taxon>Ascomycota</taxon>
        <taxon>Pezizomycotina</taxon>
        <taxon>Dothideomycetes</taxon>
        <taxon>Dothideomycetidae</taxon>
        <taxon>Mycosphaerellales</taxon>
        <taxon>Teratosphaeriaceae</taxon>
        <taxon>Hortaea</taxon>
    </lineage>
</organism>
<comment type="caution">
    <text evidence="2">The sequence shown here is derived from an EMBL/GenBank/DDBJ whole genome shotgun (WGS) entry which is preliminary data.</text>
</comment>
<dbReference type="Proteomes" id="UP000271337">
    <property type="component" value="Unassembled WGS sequence"/>
</dbReference>
<dbReference type="GO" id="GO:0005797">
    <property type="term" value="C:Golgi medial cisterna"/>
    <property type="evidence" value="ECO:0007669"/>
    <property type="project" value="TreeGrafter"/>
</dbReference>
<dbReference type="AlphaFoldDB" id="A0A3M6Y9I7"/>
<feature type="compositionally biased region" description="Low complexity" evidence="1">
    <location>
        <begin position="687"/>
        <end position="702"/>
    </location>
</feature>
<dbReference type="GO" id="GO:0016020">
    <property type="term" value="C:membrane"/>
    <property type="evidence" value="ECO:0007669"/>
    <property type="project" value="TreeGrafter"/>
</dbReference>
<feature type="compositionally biased region" description="Basic and acidic residues" evidence="1">
    <location>
        <begin position="613"/>
        <end position="623"/>
    </location>
</feature>
<dbReference type="Pfam" id="PF12722">
    <property type="entry name" value="Hid1"/>
    <property type="match status" value="1"/>
</dbReference>
<dbReference type="VEuPathDB" id="FungiDB:BTJ68_03135"/>